<dbReference type="InterPro" id="IPR002123">
    <property type="entry name" value="Plipid/glycerol_acylTrfase"/>
</dbReference>
<feature type="transmembrane region" description="Helical" evidence="4">
    <location>
        <begin position="15"/>
        <end position="34"/>
    </location>
</feature>
<evidence type="ECO:0000256" key="2">
    <source>
        <dbReference type="ARBA" id="ARBA00022679"/>
    </source>
</evidence>
<keyword evidence="4" id="KW-0472">Membrane</keyword>
<proteinExistence type="predicted"/>
<sequence length="242" mass="27204">MAYAVQWIRSLLFNIQMYVAMVIVAIVFLIPMIFSQKGASLAANVYCWWVVWSARWMIGLKVQVRGTVPKGEVLIAAKHQSFFDIIVIFNCLERSKFIMKRQLLFTPIVGQYAYRLGCIPVNRGKGAAAIRKMLADVASGRVAPGQLVIYPQGTRVAPGDKKVYKMGSGVLYRELQQDCVPVALNTGIFWPKRSIYRKPGIATVEFMEPIPKGKPVAEFMELMEAAVEGRSRELMAEVGFYE</sequence>
<dbReference type="EMBL" id="CP003984">
    <property type="protein sequence ID" value="AII86153.1"/>
    <property type="molecule type" value="Genomic_DNA"/>
</dbReference>
<keyword evidence="2" id="KW-0808">Transferase</keyword>
<dbReference type="KEGG" id="ptp:RCA23_c05940"/>
<protein>
    <submittedName>
        <fullName evidence="6">Acyltransferase</fullName>
    </submittedName>
</protein>
<name>A0AAN0RHA4_9RHOB</name>
<dbReference type="RefSeq" id="WP_044049032.1">
    <property type="nucleotide sequence ID" value="NZ_CP003984.1"/>
</dbReference>
<dbReference type="PANTHER" id="PTHR10434">
    <property type="entry name" value="1-ACYL-SN-GLYCEROL-3-PHOSPHATE ACYLTRANSFERASE"/>
    <property type="match status" value="1"/>
</dbReference>
<dbReference type="Pfam" id="PF01553">
    <property type="entry name" value="Acyltransferase"/>
    <property type="match status" value="1"/>
</dbReference>
<dbReference type="AlphaFoldDB" id="A0AAN0RHA4"/>
<dbReference type="SUPFAM" id="SSF69593">
    <property type="entry name" value="Glycerol-3-phosphate (1)-acyltransferase"/>
    <property type="match status" value="1"/>
</dbReference>
<comment type="pathway">
    <text evidence="1">Lipid metabolism.</text>
</comment>
<organism evidence="6 7">
    <name type="scientific">Planktomarina temperata RCA23</name>
    <dbReference type="NCBI Taxonomy" id="666509"/>
    <lineage>
        <taxon>Bacteria</taxon>
        <taxon>Pseudomonadati</taxon>
        <taxon>Pseudomonadota</taxon>
        <taxon>Alphaproteobacteria</taxon>
        <taxon>Rhodobacterales</taxon>
        <taxon>Paracoccaceae</taxon>
        <taxon>Planktomarina</taxon>
    </lineage>
</organism>
<dbReference type="CDD" id="cd07989">
    <property type="entry name" value="LPLAT_AGPAT-like"/>
    <property type="match status" value="1"/>
</dbReference>
<keyword evidence="7" id="KW-1185">Reference proteome</keyword>
<dbReference type="SMART" id="SM00563">
    <property type="entry name" value="PlsC"/>
    <property type="match status" value="1"/>
</dbReference>
<keyword evidence="3 6" id="KW-0012">Acyltransferase</keyword>
<reference evidence="6 7" key="1">
    <citation type="journal article" date="2014" name="ISME J.">
        <title>Adaptation of an abundant Roseobacter RCA organism to pelagic systems revealed by genomic and transcriptomic analyses.</title>
        <authorList>
            <person name="Voget S."/>
            <person name="Wemheuer B."/>
            <person name="Brinkhoff T."/>
            <person name="Vollmers J."/>
            <person name="Dietrich S."/>
            <person name="Giebel H.A."/>
            <person name="Beardsley C."/>
            <person name="Sardemann C."/>
            <person name="Bakenhus I."/>
            <person name="Billerbeck S."/>
            <person name="Daniel R."/>
            <person name="Simon M."/>
        </authorList>
    </citation>
    <scope>NUCLEOTIDE SEQUENCE [LARGE SCALE GENOMIC DNA]</scope>
    <source>
        <strain evidence="6 7">RCA23</strain>
    </source>
</reference>
<gene>
    <name evidence="6" type="ORF">RCA23_c05940</name>
</gene>
<evidence type="ECO:0000256" key="4">
    <source>
        <dbReference type="SAM" id="Phobius"/>
    </source>
</evidence>
<keyword evidence="4" id="KW-1133">Transmembrane helix</keyword>
<evidence type="ECO:0000259" key="5">
    <source>
        <dbReference type="SMART" id="SM00563"/>
    </source>
</evidence>
<dbReference type="PANTHER" id="PTHR10434:SF40">
    <property type="entry name" value="1-ACYL-SN-GLYCEROL-3-PHOSPHATE ACYLTRANSFERASE"/>
    <property type="match status" value="1"/>
</dbReference>
<evidence type="ECO:0000256" key="1">
    <source>
        <dbReference type="ARBA" id="ARBA00005189"/>
    </source>
</evidence>
<dbReference type="Proteomes" id="UP000028680">
    <property type="component" value="Chromosome"/>
</dbReference>
<evidence type="ECO:0000256" key="3">
    <source>
        <dbReference type="ARBA" id="ARBA00023315"/>
    </source>
</evidence>
<evidence type="ECO:0000313" key="7">
    <source>
        <dbReference type="Proteomes" id="UP000028680"/>
    </source>
</evidence>
<feature type="domain" description="Phospholipid/glycerol acyltransferase" evidence="5">
    <location>
        <begin position="73"/>
        <end position="187"/>
    </location>
</feature>
<keyword evidence="4" id="KW-0812">Transmembrane</keyword>
<dbReference type="GO" id="GO:0003841">
    <property type="term" value="F:1-acylglycerol-3-phosphate O-acyltransferase activity"/>
    <property type="evidence" value="ECO:0007669"/>
    <property type="project" value="TreeGrafter"/>
</dbReference>
<evidence type="ECO:0000313" key="6">
    <source>
        <dbReference type="EMBL" id="AII86153.1"/>
    </source>
</evidence>
<dbReference type="GO" id="GO:0006654">
    <property type="term" value="P:phosphatidic acid biosynthetic process"/>
    <property type="evidence" value="ECO:0007669"/>
    <property type="project" value="TreeGrafter"/>
</dbReference>
<accession>A0AAN0RHA4</accession>